<dbReference type="Proteomes" id="UP000252419">
    <property type="component" value="Unassembled WGS sequence"/>
</dbReference>
<evidence type="ECO:0000313" key="1">
    <source>
        <dbReference type="EMBL" id="RCK07654.1"/>
    </source>
</evidence>
<comment type="caution">
    <text evidence="1">The sequence shown here is derived from an EMBL/GenBank/DDBJ whole genome shotgun (WGS) entry which is preliminary data.</text>
</comment>
<sequence>MTEAGRREMSSVLQILKVAGFIPETDSYVLDLSTREVSQKLFVTDFLTAGLPGTNSNLFDIRLETSSVQTSPGDYRVYGFKLSIEDVLAFAVAQMSRTLSAEHRISPELGFEHDGNFICDPFSDMRHSELRTRQISPGKHLLEPMLEEWVKPYQAWRTEIAEMIKSGDLGPLRVGSQSS</sequence>
<name>A0A367UJZ6_9PROT</name>
<protein>
    <submittedName>
        <fullName evidence="1">Uncharacterized protein</fullName>
    </submittedName>
</protein>
<evidence type="ECO:0000313" key="2">
    <source>
        <dbReference type="Proteomes" id="UP000252419"/>
    </source>
</evidence>
<accession>A0A367UJZ6</accession>
<gene>
    <name evidence="1" type="ORF">TH5_00840</name>
</gene>
<reference evidence="1 2" key="1">
    <citation type="submission" date="2014-07" db="EMBL/GenBank/DDBJ databases">
        <title>Draft genome sequence of Thalassospira xianhensis P-4 (MCCC 1A02616).</title>
        <authorList>
            <person name="Lai Q."/>
            <person name="Shao Z."/>
        </authorList>
    </citation>
    <scope>NUCLEOTIDE SEQUENCE [LARGE SCALE GENOMIC DNA]</scope>
    <source>
        <strain evidence="1 2">MCCC 1A02616</strain>
    </source>
</reference>
<dbReference type="AlphaFoldDB" id="A0A367UJZ6"/>
<keyword evidence="2" id="KW-1185">Reference proteome</keyword>
<proteinExistence type="predicted"/>
<dbReference type="EMBL" id="JPWA01000001">
    <property type="protein sequence ID" value="RCK07654.1"/>
    <property type="molecule type" value="Genomic_DNA"/>
</dbReference>
<organism evidence="1 2">
    <name type="scientific">Thalassospira xianhensis MCCC 1A02616</name>
    <dbReference type="NCBI Taxonomy" id="1177929"/>
    <lineage>
        <taxon>Bacteria</taxon>
        <taxon>Pseudomonadati</taxon>
        <taxon>Pseudomonadota</taxon>
        <taxon>Alphaproteobacteria</taxon>
        <taxon>Rhodospirillales</taxon>
        <taxon>Thalassospiraceae</taxon>
        <taxon>Thalassospira</taxon>
    </lineage>
</organism>
<dbReference type="RefSeq" id="WP_114120134.1">
    <property type="nucleotide sequence ID" value="NZ_JPWA01000001.1"/>
</dbReference>